<dbReference type="EMBL" id="JABTDW010000001">
    <property type="protein sequence ID" value="NSB13411.1"/>
    <property type="molecule type" value="Genomic_DNA"/>
</dbReference>
<reference evidence="5" key="1">
    <citation type="submission" date="2020-06" db="EMBL/GenBank/DDBJ databases">
        <title>Genomic insights into acetone-butanol-ethanol (ABE) fermentation by sequencing solventogenic clostridia strains.</title>
        <authorList>
            <person name="Brown S."/>
        </authorList>
    </citation>
    <scope>NUCLEOTIDE SEQUENCE</scope>
    <source>
        <strain evidence="5">DJ123</strain>
    </source>
</reference>
<comment type="similarity">
    <text evidence="1 3">Belongs to the class-III pyridoxal-phosphate-dependent aminotransferase family.</text>
</comment>
<evidence type="ECO:0000313" key="4">
    <source>
        <dbReference type="EMBL" id="MBF7809354.1"/>
    </source>
</evidence>
<dbReference type="SUPFAM" id="SSF53383">
    <property type="entry name" value="PLP-dependent transferases"/>
    <property type="match status" value="1"/>
</dbReference>
<dbReference type="PANTHER" id="PTHR43094:SF1">
    <property type="entry name" value="AMINOTRANSFERASE CLASS-III"/>
    <property type="match status" value="1"/>
</dbReference>
<keyword evidence="5" id="KW-0032">Aminotransferase</keyword>
<dbReference type="GO" id="GO:0030170">
    <property type="term" value="F:pyridoxal phosphate binding"/>
    <property type="evidence" value="ECO:0007669"/>
    <property type="project" value="InterPro"/>
</dbReference>
<dbReference type="Gene3D" id="3.90.1150.10">
    <property type="entry name" value="Aspartate Aminotransferase, domain 1"/>
    <property type="match status" value="1"/>
</dbReference>
<sequence length="425" mass="47761">MENSKFDPKEVDKEEKDALEKYFGQGVYLYIDGQKYIDCASGTFNLALGYSAEEVVEAVRRQLMRCSHLSSAFTKEKSREIFESLREFLPEQIDDFWFRDIIGSTANECAIRIAQKATGKSDVISLFLSHHGQSVLTTAVSGNAFRRKNFSLSQPNTLKIPAPDCFNCFYSQSKENCGFLCARRMEDFIEYASNGQVAAFIIEPILGNGGNIVPDPRYFKRIREICDKHGILIIADEVQTGFGRTGTFFATNGFAEDLRPDIITFAKGAGGIGIPVAGVLMRKELNVLESWEHSTTSGANPLALVAMEATIKYIKNHNILDNVNKQSKILKEGLENLAKKYPFIFNVKGMGLMFAFDFANRKSVDLFMEIAKKQGVIVRASRYSFGLSIKVRPPLIVNESEIYEILDRLESSLIQFSKEREKCVL</sequence>
<gene>
    <name evidence="5" type="ORF">BCD95_001670</name>
    <name evidence="4" type="ORF">IS491_11865</name>
</gene>
<dbReference type="Gene3D" id="3.40.640.10">
    <property type="entry name" value="Type I PLP-dependent aspartate aminotransferase-like (Major domain)"/>
    <property type="match status" value="1"/>
</dbReference>
<reference evidence="4" key="2">
    <citation type="submission" date="2020-11" db="EMBL/GenBank/DDBJ databases">
        <authorList>
            <person name="Thieme N."/>
            <person name="Liebl W."/>
            <person name="Zverlov V."/>
        </authorList>
    </citation>
    <scope>NUCLEOTIDE SEQUENCE</scope>
    <source>
        <strain evidence="4">NT08</strain>
    </source>
</reference>
<accession>A0A1S8RQB0</accession>
<dbReference type="EMBL" id="JADOEF010000001">
    <property type="protein sequence ID" value="MBF7809354.1"/>
    <property type="molecule type" value="Genomic_DNA"/>
</dbReference>
<proteinExistence type="inferred from homology"/>
<evidence type="ECO:0000313" key="5">
    <source>
        <dbReference type="EMBL" id="NSB13411.1"/>
    </source>
</evidence>
<dbReference type="InterPro" id="IPR015424">
    <property type="entry name" value="PyrdxlP-dep_Trfase"/>
</dbReference>
<dbReference type="InterPro" id="IPR015421">
    <property type="entry name" value="PyrdxlP-dep_Trfase_major"/>
</dbReference>
<keyword evidence="2 3" id="KW-0663">Pyridoxal phosphate</keyword>
<keyword evidence="5" id="KW-0808">Transferase</keyword>
<dbReference type="InterPro" id="IPR005814">
    <property type="entry name" value="Aminotrans_3"/>
</dbReference>
<evidence type="ECO:0000256" key="1">
    <source>
        <dbReference type="ARBA" id="ARBA00008954"/>
    </source>
</evidence>
<dbReference type="AlphaFoldDB" id="A0A1S8RQB0"/>
<dbReference type="Pfam" id="PF00202">
    <property type="entry name" value="Aminotran_3"/>
    <property type="match status" value="1"/>
</dbReference>
<dbReference type="Proteomes" id="UP000822184">
    <property type="component" value="Unassembled WGS sequence"/>
</dbReference>
<evidence type="ECO:0000256" key="2">
    <source>
        <dbReference type="ARBA" id="ARBA00022898"/>
    </source>
</evidence>
<comment type="caution">
    <text evidence="5">The sequence shown here is derived from an EMBL/GenBank/DDBJ whole genome shotgun (WGS) entry which is preliminary data.</text>
</comment>
<dbReference type="PIRSF" id="PIRSF000521">
    <property type="entry name" value="Transaminase_4ab_Lys_Orn"/>
    <property type="match status" value="1"/>
</dbReference>
<evidence type="ECO:0000313" key="6">
    <source>
        <dbReference type="Proteomes" id="UP000822184"/>
    </source>
</evidence>
<dbReference type="Proteomes" id="UP000631418">
    <property type="component" value="Unassembled WGS sequence"/>
</dbReference>
<name>A0A1S8RQB0_CLOBE</name>
<organism evidence="5 6">
    <name type="scientific">Clostridium beijerinckii</name>
    <name type="common">Clostridium MP</name>
    <dbReference type="NCBI Taxonomy" id="1520"/>
    <lineage>
        <taxon>Bacteria</taxon>
        <taxon>Bacillati</taxon>
        <taxon>Bacillota</taxon>
        <taxon>Clostridia</taxon>
        <taxon>Eubacteriales</taxon>
        <taxon>Clostridiaceae</taxon>
        <taxon>Clostridium</taxon>
    </lineage>
</organism>
<dbReference type="CDD" id="cd00610">
    <property type="entry name" value="OAT_like"/>
    <property type="match status" value="1"/>
</dbReference>
<dbReference type="InterPro" id="IPR049704">
    <property type="entry name" value="Aminotrans_3_PPA_site"/>
</dbReference>
<dbReference type="InterPro" id="IPR015422">
    <property type="entry name" value="PyrdxlP-dep_Trfase_small"/>
</dbReference>
<protein>
    <submittedName>
        <fullName evidence="5">4-aminobutyrate aminotransferase-like enzyme</fullName>
    </submittedName>
    <submittedName>
        <fullName evidence="4">Aspartate aminotransferase family protein</fullName>
    </submittedName>
</protein>
<dbReference type="GO" id="GO:0008483">
    <property type="term" value="F:transaminase activity"/>
    <property type="evidence" value="ECO:0007669"/>
    <property type="project" value="UniProtKB-KW"/>
</dbReference>
<dbReference type="PROSITE" id="PS00600">
    <property type="entry name" value="AA_TRANSFER_CLASS_3"/>
    <property type="match status" value="1"/>
</dbReference>
<dbReference type="RefSeq" id="WP_012060053.1">
    <property type="nucleotide sequence ID" value="NZ_CP073279.1"/>
</dbReference>
<dbReference type="PANTHER" id="PTHR43094">
    <property type="entry name" value="AMINOTRANSFERASE"/>
    <property type="match status" value="1"/>
</dbReference>
<dbReference type="OMA" id="FWAVEHS"/>
<evidence type="ECO:0000256" key="3">
    <source>
        <dbReference type="RuleBase" id="RU003560"/>
    </source>
</evidence>